<dbReference type="EMBL" id="CP019239">
    <property type="protein sequence ID" value="APW41423.1"/>
    <property type="molecule type" value="Genomic_DNA"/>
</dbReference>
<dbReference type="PANTHER" id="PTHR34606:SF15">
    <property type="entry name" value="BON DOMAIN-CONTAINING PROTEIN"/>
    <property type="match status" value="1"/>
</dbReference>
<dbReference type="SMART" id="SM00749">
    <property type="entry name" value="BON"/>
    <property type="match status" value="2"/>
</dbReference>
<dbReference type="KEGG" id="rsb:RS694_01885"/>
<evidence type="ECO:0000313" key="3">
    <source>
        <dbReference type="Proteomes" id="UP000186110"/>
    </source>
</evidence>
<dbReference type="PROSITE" id="PS51257">
    <property type="entry name" value="PROKAR_LIPOPROTEIN"/>
    <property type="match status" value="1"/>
</dbReference>
<evidence type="ECO:0000313" key="2">
    <source>
        <dbReference type="EMBL" id="APW41423.1"/>
    </source>
</evidence>
<dbReference type="InterPro" id="IPR014004">
    <property type="entry name" value="Transpt-assoc_nodulatn_dom_bac"/>
</dbReference>
<dbReference type="PROSITE" id="PS50914">
    <property type="entry name" value="BON"/>
    <property type="match status" value="2"/>
</dbReference>
<dbReference type="AlphaFoldDB" id="A0A1P8K5Y1"/>
<dbReference type="STRING" id="1484693.RS694_01885"/>
<proteinExistence type="predicted"/>
<organism evidence="2 3">
    <name type="scientific">Rhodoferax saidenbachensis</name>
    <dbReference type="NCBI Taxonomy" id="1484693"/>
    <lineage>
        <taxon>Bacteria</taxon>
        <taxon>Pseudomonadati</taxon>
        <taxon>Pseudomonadota</taxon>
        <taxon>Betaproteobacteria</taxon>
        <taxon>Burkholderiales</taxon>
        <taxon>Comamonadaceae</taxon>
        <taxon>Rhodoferax</taxon>
    </lineage>
</organism>
<accession>A0A1P8K5Y1</accession>
<feature type="domain" description="BON" evidence="1">
    <location>
        <begin position="51"/>
        <end position="118"/>
    </location>
</feature>
<sequence length="212" mass="22891">MNVTLRRITLGLAMVASLGGLTACVPLLVGGAVMGGGMVATDRRTSGSVLEDEGIELRASSRVREGLGERVHINITSYNRQVLITGEVPNAQDKQLVEKIVSGVDNVRNIVNELAIMGNSTLTQRSSDTLVTGRVKAALVDAKDLFSSAFKISTERGTTYVMGRVTQREADRATEVITRVSGVQRLVRMFEIISEDELARTLPQQPPADPKK</sequence>
<dbReference type="RefSeq" id="WP_029709725.1">
    <property type="nucleotide sequence ID" value="NZ_CP019239.1"/>
</dbReference>
<name>A0A1P8K5Y1_9BURK</name>
<gene>
    <name evidence="2" type="ORF">RS694_01885</name>
</gene>
<evidence type="ECO:0000259" key="1">
    <source>
        <dbReference type="PROSITE" id="PS50914"/>
    </source>
</evidence>
<dbReference type="Proteomes" id="UP000186110">
    <property type="component" value="Chromosome"/>
</dbReference>
<feature type="domain" description="BON" evidence="1">
    <location>
        <begin position="127"/>
        <end position="194"/>
    </location>
</feature>
<keyword evidence="3" id="KW-1185">Reference proteome</keyword>
<reference evidence="2 3" key="1">
    <citation type="submission" date="2017-01" db="EMBL/GenBank/DDBJ databases">
        <authorList>
            <person name="Mah S.A."/>
            <person name="Swanson W.J."/>
            <person name="Moy G.W."/>
            <person name="Vacquier V.D."/>
        </authorList>
    </citation>
    <scope>NUCLEOTIDE SEQUENCE [LARGE SCALE GENOMIC DNA]</scope>
    <source>
        <strain evidence="2 3">DSM 22694</strain>
    </source>
</reference>
<protein>
    <submittedName>
        <fullName evidence="2">Transporter</fullName>
    </submittedName>
</protein>
<dbReference type="Gene3D" id="3.30.1340.30">
    <property type="match status" value="1"/>
</dbReference>
<dbReference type="InterPro" id="IPR007055">
    <property type="entry name" value="BON_dom"/>
</dbReference>
<dbReference type="eggNOG" id="COG2823">
    <property type="taxonomic scope" value="Bacteria"/>
</dbReference>
<dbReference type="Pfam" id="PF04972">
    <property type="entry name" value="BON"/>
    <property type="match status" value="2"/>
</dbReference>
<dbReference type="PANTHER" id="PTHR34606">
    <property type="entry name" value="BON DOMAIN-CONTAINING PROTEIN"/>
    <property type="match status" value="1"/>
</dbReference>
<dbReference type="InterPro" id="IPR051686">
    <property type="entry name" value="Lipoprotein_DolP"/>
</dbReference>